<dbReference type="Pfam" id="PF11258">
    <property type="entry name" value="DUF3048"/>
    <property type="match status" value="1"/>
</dbReference>
<keyword evidence="2" id="KW-0732">Signal</keyword>
<gene>
    <name evidence="5" type="ORF">FB562_0096</name>
</gene>
<evidence type="ECO:0000259" key="4">
    <source>
        <dbReference type="Pfam" id="PF17479"/>
    </source>
</evidence>
<feature type="region of interest" description="Disordered" evidence="1">
    <location>
        <begin position="26"/>
        <end position="47"/>
    </location>
</feature>
<evidence type="ECO:0000256" key="2">
    <source>
        <dbReference type="SAM" id="SignalP"/>
    </source>
</evidence>
<dbReference type="PROSITE" id="PS51257">
    <property type="entry name" value="PROKAR_LIPOPROTEIN"/>
    <property type="match status" value="1"/>
</dbReference>
<protein>
    <submittedName>
        <fullName evidence="5">DUF3048 family protein</fullName>
    </submittedName>
</protein>
<keyword evidence="6" id="KW-1185">Reference proteome</keyword>
<dbReference type="SUPFAM" id="SSF159774">
    <property type="entry name" value="YerB-like"/>
    <property type="match status" value="1"/>
</dbReference>
<comment type="caution">
    <text evidence="5">The sequence shown here is derived from an EMBL/GenBank/DDBJ whole genome shotgun (WGS) entry which is preliminary data.</text>
</comment>
<dbReference type="InterPro" id="IPR035328">
    <property type="entry name" value="DUF3048_C"/>
</dbReference>
<name>A0A542YG48_9MICO</name>
<feature type="domain" description="DUF3048" evidence="4">
    <location>
        <begin position="222"/>
        <end position="328"/>
    </location>
</feature>
<evidence type="ECO:0000256" key="1">
    <source>
        <dbReference type="SAM" id="MobiDB-lite"/>
    </source>
</evidence>
<feature type="chain" id="PRO_5021770795" evidence="2">
    <location>
        <begin position="24"/>
        <end position="344"/>
    </location>
</feature>
<dbReference type="InterPro" id="IPR023158">
    <property type="entry name" value="YerB-like_sf"/>
</dbReference>
<evidence type="ECO:0000313" key="5">
    <source>
        <dbReference type="EMBL" id="TQL47051.1"/>
    </source>
</evidence>
<evidence type="ECO:0000313" key="6">
    <source>
        <dbReference type="Proteomes" id="UP000317998"/>
    </source>
</evidence>
<organism evidence="5 6">
    <name type="scientific">Homoserinimonas aerilata</name>
    <dbReference type="NCBI Taxonomy" id="1162970"/>
    <lineage>
        <taxon>Bacteria</taxon>
        <taxon>Bacillati</taxon>
        <taxon>Actinomycetota</taxon>
        <taxon>Actinomycetes</taxon>
        <taxon>Micrococcales</taxon>
        <taxon>Microbacteriaceae</taxon>
        <taxon>Homoserinimonas</taxon>
    </lineage>
</organism>
<dbReference type="Proteomes" id="UP000317998">
    <property type="component" value="Unassembled WGS sequence"/>
</dbReference>
<dbReference type="AlphaFoldDB" id="A0A542YG48"/>
<sequence>MRRSLAVWGVAAAAALAISGCEALPTPSPTPSASPDYTSTYEPPAPTELAPLRGTTVEAGSLAHASVAAKIDNHWDARPQLGLERTDIVFEELVEGGITRYVAVWHSDIPEELGPIRSIRPMDPDIASPFGGIIFYAGGQPQFVSMMRSTPVYNAIHGQGDTAAYMYRAGDRSAPHNVIVKAREFLATQPDIAAPKQQFAYSLDAASSTAAKEGSPTGTLQLAFSNGFRPAWGYDAASGRYLRFQDGAPDLDSSGAQLSATNVVTVRVPITHGTGVPKTELLGSGEAWVTTGGGTVHGSWHKAAATDAITLLGDDGIVLRLGAGNTWVELVPLEGSVEIIPPAA</sequence>
<evidence type="ECO:0000259" key="3">
    <source>
        <dbReference type="Pfam" id="PF11258"/>
    </source>
</evidence>
<proteinExistence type="predicted"/>
<accession>A0A542YG48</accession>
<feature type="domain" description="DUF3048" evidence="3">
    <location>
        <begin position="57"/>
        <end position="187"/>
    </location>
</feature>
<dbReference type="InterPro" id="IPR021416">
    <property type="entry name" value="DUF3048_N"/>
</dbReference>
<dbReference type="EMBL" id="VFOM01000001">
    <property type="protein sequence ID" value="TQL47051.1"/>
    <property type="molecule type" value="Genomic_DNA"/>
</dbReference>
<feature type="signal peptide" evidence="2">
    <location>
        <begin position="1"/>
        <end position="23"/>
    </location>
</feature>
<dbReference type="Pfam" id="PF17479">
    <property type="entry name" value="DUF3048_C"/>
    <property type="match status" value="1"/>
</dbReference>
<reference evidence="5 6" key="1">
    <citation type="submission" date="2019-06" db="EMBL/GenBank/DDBJ databases">
        <title>Sequencing the genomes of 1000 actinobacteria strains.</title>
        <authorList>
            <person name="Klenk H.-P."/>
        </authorList>
    </citation>
    <scope>NUCLEOTIDE SEQUENCE [LARGE SCALE GENOMIC DNA]</scope>
    <source>
        <strain evidence="5 6">DSM 26477</strain>
    </source>
</reference>
<dbReference type="Gene3D" id="3.50.90.10">
    <property type="entry name" value="YerB-like"/>
    <property type="match status" value="1"/>
</dbReference>